<name>A0A951U491_9CYAN</name>
<gene>
    <name evidence="1" type="ORF">KME07_08115</name>
</gene>
<dbReference type="EMBL" id="JAHHHV010000041">
    <property type="protein sequence ID" value="MBW4465390.1"/>
    <property type="molecule type" value="Genomic_DNA"/>
</dbReference>
<dbReference type="AlphaFoldDB" id="A0A951U491"/>
<proteinExistence type="predicted"/>
<sequence length="117" mass="13234">MEDLTTLSTSATLKTALEYGDLSTRPSLLDSEVDRMKHILTQASNDPVLNFWIDQIDYCLGYQLGLLRPENQAEDQTQQIMLSKHLASLLNGIGQDDPQRDQELIDQARLSVQALFR</sequence>
<protein>
    <submittedName>
        <fullName evidence="1">Uncharacterized protein</fullName>
    </submittedName>
</protein>
<evidence type="ECO:0000313" key="1">
    <source>
        <dbReference type="EMBL" id="MBW4465390.1"/>
    </source>
</evidence>
<evidence type="ECO:0000313" key="2">
    <source>
        <dbReference type="Proteomes" id="UP000707356"/>
    </source>
</evidence>
<reference evidence="1" key="1">
    <citation type="submission" date="2021-05" db="EMBL/GenBank/DDBJ databases">
        <authorList>
            <person name="Pietrasiak N."/>
            <person name="Ward R."/>
            <person name="Stajich J.E."/>
            <person name="Kurbessoian T."/>
        </authorList>
    </citation>
    <scope>NUCLEOTIDE SEQUENCE</scope>
    <source>
        <strain evidence="1">GSE-TBD4-15B</strain>
    </source>
</reference>
<accession>A0A951U491</accession>
<comment type="caution">
    <text evidence="1">The sequence shown here is derived from an EMBL/GenBank/DDBJ whole genome shotgun (WGS) entry which is preliminary data.</text>
</comment>
<reference evidence="1" key="2">
    <citation type="journal article" date="2022" name="Microbiol. Resour. Announc.">
        <title>Metagenome Sequencing to Explore Phylogenomics of Terrestrial Cyanobacteria.</title>
        <authorList>
            <person name="Ward R.D."/>
            <person name="Stajich J.E."/>
            <person name="Johansen J.R."/>
            <person name="Huntemann M."/>
            <person name="Clum A."/>
            <person name="Foster B."/>
            <person name="Foster B."/>
            <person name="Roux S."/>
            <person name="Palaniappan K."/>
            <person name="Varghese N."/>
            <person name="Mukherjee S."/>
            <person name="Reddy T.B.K."/>
            <person name="Daum C."/>
            <person name="Copeland A."/>
            <person name="Chen I.A."/>
            <person name="Ivanova N.N."/>
            <person name="Kyrpides N.C."/>
            <person name="Shapiro N."/>
            <person name="Eloe-Fadrosh E.A."/>
            <person name="Pietrasiak N."/>
        </authorList>
    </citation>
    <scope>NUCLEOTIDE SEQUENCE</scope>
    <source>
        <strain evidence="1">GSE-TBD4-15B</strain>
    </source>
</reference>
<dbReference type="Proteomes" id="UP000707356">
    <property type="component" value="Unassembled WGS sequence"/>
</dbReference>
<organism evidence="1 2">
    <name type="scientific">Pegethrix bostrychoides GSE-TBD4-15B</name>
    <dbReference type="NCBI Taxonomy" id="2839662"/>
    <lineage>
        <taxon>Bacteria</taxon>
        <taxon>Bacillati</taxon>
        <taxon>Cyanobacteriota</taxon>
        <taxon>Cyanophyceae</taxon>
        <taxon>Oculatellales</taxon>
        <taxon>Oculatellaceae</taxon>
        <taxon>Pegethrix</taxon>
    </lineage>
</organism>